<evidence type="ECO:0000256" key="5">
    <source>
        <dbReference type="PIRSR" id="PIRSR606710-2"/>
    </source>
</evidence>
<feature type="active site" description="Proton donor" evidence="4">
    <location>
        <position position="191"/>
    </location>
</feature>
<dbReference type="PANTHER" id="PTHR42812">
    <property type="entry name" value="BETA-XYLOSIDASE"/>
    <property type="match status" value="1"/>
</dbReference>
<dbReference type="InterPro" id="IPR023296">
    <property type="entry name" value="Glyco_hydro_beta-prop_sf"/>
</dbReference>
<evidence type="ECO:0000256" key="6">
    <source>
        <dbReference type="RuleBase" id="RU361187"/>
    </source>
</evidence>
<dbReference type="InterPro" id="IPR006710">
    <property type="entry name" value="Glyco_hydro_43"/>
</dbReference>
<proteinExistence type="inferred from homology"/>
<dbReference type="GO" id="GO:0005975">
    <property type="term" value="P:carbohydrate metabolic process"/>
    <property type="evidence" value="ECO:0007669"/>
    <property type="project" value="InterPro"/>
</dbReference>
<organism evidence="8 9">
    <name type="scientific">Clostridium grantii DSM 8605</name>
    <dbReference type="NCBI Taxonomy" id="1121316"/>
    <lineage>
        <taxon>Bacteria</taxon>
        <taxon>Bacillati</taxon>
        <taxon>Bacillota</taxon>
        <taxon>Clostridia</taxon>
        <taxon>Eubacteriales</taxon>
        <taxon>Clostridiaceae</taxon>
        <taxon>Clostridium</taxon>
    </lineage>
</organism>
<keyword evidence="3 6" id="KW-0326">Glycosidase</keyword>
<evidence type="ECO:0000259" key="7">
    <source>
        <dbReference type="Pfam" id="PF17851"/>
    </source>
</evidence>
<evidence type="ECO:0000256" key="2">
    <source>
        <dbReference type="ARBA" id="ARBA00022801"/>
    </source>
</evidence>
<feature type="active site" description="Proton acceptor" evidence="4">
    <location>
        <position position="16"/>
    </location>
</feature>
<evidence type="ECO:0000256" key="3">
    <source>
        <dbReference type="ARBA" id="ARBA00023295"/>
    </source>
</evidence>
<dbReference type="GO" id="GO:0004553">
    <property type="term" value="F:hydrolase activity, hydrolyzing O-glycosyl compounds"/>
    <property type="evidence" value="ECO:0007669"/>
    <property type="project" value="InterPro"/>
</dbReference>
<evidence type="ECO:0000256" key="4">
    <source>
        <dbReference type="PIRSR" id="PIRSR606710-1"/>
    </source>
</evidence>
<name>A0A1M5T311_9CLOT</name>
<dbReference type="CDD" id="cd09000">
    <property type="entry name" value="GH43_SXA-like"/>
    <property type="match status" value="1"/>
</dbReference>
<evidence type="ECO:0000313" key="8">
    <source>
        <dbReference type="EMBL" id="SHH45131.1"/>
    </source>
</evidence>
<reference evidence="8 9" key="1">
    <citation type="submission" date="2016-11" db="EMBL/GenBank/DDBJ databases">
        <authorList>
            <person name="Jaros S."/>
            <person name="Januszkiewicz K."/>
            <person name="Wedrychowicz H."/>
        </authorList>
    </citation>
    <scope>NUCLEOTIDE SEQUENCE [LARGE SCALE GENOMIC DNA]</scope>
    <source>
        <strain evidence="8 9">DSM 8605</strain>
    </source>
</reference>
<evidence type="ECO:0000256" key="1">
    <source>
        <dbReference type="ARBA" id="ARBA00009865"/>
    </source>
</evidence>
<dbReference type="InterPro" id="IPR051795">
    <property type="entry name" value="Glycosyl_Hydrlase_43"/>
</dbReference>
<dbReference type="EMBL" id="FQXM01000005">
    <property type="protein sequence ID" value="SHH45131.1"/>
    <property type="molecule type" value="Genomic_DNA"/>
</dbReference>
<keyword evidence="9" id="KW-1185">Reference proteome</keyword>
<comment type="similarity">
    <text evidence="1 6">Belongs to the glycosyl hydrolase 43 family.</text>
</comment>
<dbReference type="InterPro" id="IPR013320">
    <property type="entry name" value="ConA-like_dom_sf"/>
</dbReference>
<dbReference type="InterPro" id="IPR041542">
    <property type="entry name" value="GH43_C2"/>
</dbReference>
<dbReference type="AlphaFoldDB" id="A0A1M5T311"/>
<dbReference type="SUPFAM" id="SSF75005">
    <property type="entry name" value="Arabinanase/levansucrase/invertase"/>
    <property type="match status" value="1"/>
</dbReference>
<feature type="site" description="Important for catalytic activity, responsible for pKa modulation of the active site Glu and correct orientation of both the proton donor and substrate" evidence="5">
    <location>
        <position position="131"/>
    </location>
</feature>
<accession>A0A1M5T311</accession>
<protein>
    <submittedName>
        <fullName evidence="8">Xylan 1,4-beta-xylosidase</fullName>
    </submittedName>
</protein>
<gene>
    <name evidence="8" type="ORF">SAMN02745207_01174</name>
</gene>
<sequence length="526" mass="60959">MQTRIQNPILKGFNPDPAICYVDGVYYIATSTFEWFPGVQIHASKDLVNWKVVARPLNRISLLDMKGNPSSGGIWAPCLTYSKGKFYLIYTDVKSWDNSSPFKDSPNFLTTCDKIDGVWSDPLYMNSSGFDASLFHDDDGKIWYMNMEWDYRKEGTNRFTGIVIQEFDEENRCLLGEVTKIYKGTSIGLVEGPHIYKVGEFYYLMTAEGGTSYEHSVTVARSRSVLGPYQTHPNNPLVTSYEKDVYLKKAGHASMCKNNNDEWFLVHLCGRPLPGTNRCVLGRETSIQRLVWQDGWPYIASENGPCHDPQDFIEVEGNIAKLEKNEIKYTFDNNDFLNDFQTLRVPLGNLMTIEENPGYLRLYGRESLMSCHVQTVVARRQTDFSFEAETKFYCNPESFHHMAGLTYRYDEKNQYFFRVSFDEDDQKYSLGLLWADRGVFKLEEIGIDYYESITLKVVVNYDKIKFYYAIKDKFVEFPGEYDSSILSDDYVEPMGFTGAFVGMQTIDMRHQKFYADFKYFNYKEIK</sequence>
<dbReference type="Gene3D" id="2.115.10.20">
    <property type="entry name" value="Glycosyl hydrolase domain, family 43"/>
    <property type="match status" value="1"/>
</dbReference>
<dbReference type="STRING" id="1121316.SAMN02745207_01174"/>
<evidence type="ECO:0000313" key="9">
    <source>
        <dbReference type="Proteomes" id="UP000184447"/>
    </source>
</evidence>
<keyword evidence="2 6" id="KW-0378">Hydrolase</keyword>
<dbReference type="RefSeq" id="WP_073337502.1">
    <property type="nucleotide sequence ID" value="NZ_FQXM01000005.1"/>
</dbReference>
<dbReference type="OrthoDB" id="9801455at2"/>
<dbReference type="PANTHER" id="PTHR42812:SF12">
    <property type="entry name" value="BETA-XYLOSIDASE-RELATED"/>
    <property type="match status" value="1"/>
</dbReference>
<dbReference type="Proteomes" id="UP000184447">
    <property type="component" value="Unassembled WGS sequence"/>
</dbReference>
<dbReference type="Pfam" id="PF04616">
    <property type="entry name" value="Glyco_hydro_43"/>
    <property type="match status" value="1"/>
</dbReference>
<dbReference type="Gene3D" id="2.60.120.200">
    <property type="match status" value="1"/>
</dbReference>
<dbReference type="SUPFAM" id="SSF49899">
    <property type="entry name" value="Concanavalin A-like lectins/glucanases"/>
    <property type="match status" value="1"/>
</dbReference>
<dbReference type="Pfam" id="PF17851">
    <property type="entry name" value="GH43_C2"/>
    <property type="match status" value="1"/>
</dbReference>
<feature type="domain" description="Beta-xylosidase C-terminal Concanavalin A-like" evidence="7">
    <location>
        <begin position="329"/>
        <end position="523"/>
    </location>
</feature>